<name>A0A1M7U496_9RHOB</name>
<dbReference type="Pfam" id="PF06299">
    <property type="entry name" value="DUF1045"/>
    <property type="match status" value="1"/>
</dbReference>
<evidence type="ECO:0000313" key="1">
    <source>
        <dbReference type="EMBL" id="SHN77819.1"/>
    </source>
</evidence>
<dbReference type="AlphaFoldDB" id="A0A1M7U496"/>
<proteinExistence type="predicted"/>
<dbReference type="RefSeq" id="WP_072748506.1">
    <property type="nucleotide sequence ID" value="NZ_FOHL01000018.1"/>
</dbReference>
<dbReference type="Gene3D" id="3.90.1140.10">
    <property type="entry name" value="Cyclic phosphodiesterase"/>
    <property type="match status" value="1"/>
</dbReference>
<evidence type="ECO:0000313" key="2">
    <source>
        <dbReference type="Proteomes" id="UP000184066"/>
    </source>
</evidence>
<dbReference type="InterPro" id="IPR009389">
    <property type="entry name" value="DUF1045"/>
</dbReference>
<organism evidence="1 2">
    <name type="scientific">Oceanicella actignis</name>
    <dbReference type="NCBI Taxonomy" id="1189325"/>
    <lineage>
        <taxon>Bacteria</taxon>
        <taxon>Pseudomonadati</taxon>
        <taxon>Pseudomonadota</taxon>
        <taxon>Alphaproteobacteria</taxon>
        <taxon>Rhodobacterales</taxon>
        <taxon>Paracoccaceae</taxon>
        <taxon>Oceanicella</taxon>
    </lineage>
</organism>
<dbReference type="PIRSF" id="PIRSF033328">
    <property type="entry name" value="Phest_Mll4975"/>
    <property type="match status" value="1"/>
</dbReference>
<reference evidence="1 2" key="1">
    <citation type="submission" date="2016-12" db="EMBL/GenBank/DDBJ databases">
        <authorList>
            <person name="Song W.-J."/>
            <person name="Kurnit D.M."/>
        </authorList>
    </citation>
    <scope>NUCLEOTIDE SEQUENCE [LARGE SCALE GENOMIC DNA]</scope>
    <source>
        <strain evidence="1 2">CGMCC 1.10808</strain>
    </source>
</reference>
<gene>
    <name evidence="1" type="ORF">SAMN05216200_11811</name>
</gene>
<dbReference type="EMBL" id="FRDL01000018">
    <property type="protein sequence ID" value="SHN77819.1"/>
    <property type="molecule type" value="Genomic_DNA"/>
</dbReference>
<dbReference type="OrthoDB" id="4954742at2"/>
<accession>A0A1M7U496</accession>
<sequence>MEDFLRYAIYYAPPEGALADFGACWLGWDPVSGQRREHPAINGLPRPVAALTKTPRKYGLHATLKPPFRLAPGSDFAALRANLAAFAAAHAPAHADGLALARLGGFLALAPEGDPAEISGLACKIVSALDRHRAPPTQAELARRRAAGLSERQEVMLARWGYPYVMDEFRFHITLTGRLDPAEAEAVQAALAPVLAPLLPRPFEIMDLCLFGEDEAGMFHLIERFALSG</sequence>
<protein>
    <submittedName>
        <fullName evidence="1">Putative phosphonate metabolism protein</fullName>
    </submittedName>
</protein>
<dbReference type="Proteomes" id="UP000184066">
    <property type="component" value="Unassembled WGS sequence"/>
</dbReference>
<dbReference type="STRING" id="1189325.SAMN04488119_11811"/>
<dbReference type="NCBIfam" id="TIGR03223">
    <property type="entry name" value="Phn_opern_protn"/>
    <property type="match status" value="1"/>
</dbReference>
<keyword evidence="2" id="KW-1185">Reference proteome</keyword>